<dbReference type="PANTHER" id="PTHR23502">
    <property type="entry name" value="MAJOR FACILITATOR SUPERFAMILY"/>
    <property type="match status" value="1"/>
</dbReference>
<evidence type="ECO:0000256" key="3">
    <source>
        <dbReference type="ARBA" id="ARBA00022692"/>
    </source>
</evidence>
<evidence type="ECO:0000259" key="7">
    <source>
        <dbReference type="PROSITE" id="PS50850"/>
    </source>
</evidence>
<protein>
    <submittedName>
        <fullName evidence="8">MFS antiporter QDR2</fullName>
    </submittedName>
</protein>
<evidence type="ECO:0000256" key="1">
    <source>
        <dbReference type="ARBA" id="ARBA00004141"/>
    </source>
</evidence>
<dbReference type="EMBL" id="MU865373">
    <property type="protein sequence ID" value="KAK4225192.1"/>
    <property type="molecule type" value="Genomic_DNA"/>
</dbReference>
<keyword evidence="3 6" id="KW-0812">Transmembrane</keyword>
<dbReference type="PANTHER" id="PTHR23502:SF151">
    <property type="entry name" value="MAJOR FACILITATOR SUPERFAMILY (MFS) PROFILE DOMAIN-CONTAINING PROTEIN"/>
    <property type="match status" value="1"/>
</dbReference>
<dbReference type="InterPro" id="IPR020846">
    <property type="entry name" value="MFS_dom"/>
</dbReference>
<comment type="caution">
    <text evidence="8">The sequence shown here is derived from an EMBL/GenBank/DDBJ whole genome shotgun (WGS) entry which is preliminary data.</text>
</comment>
<gene>
    <name evidence="8" type="ORF">QBC38DRAFT_483690</name>
</gene>
<evidence type="ECO:0000256" key="2">
    <source>
        <dbReference type="ARBA" id="ARBA00022448"/>
    </source>
</evidence>
<dbReference type="SUPFAM" id="SSF103473">
    <property type="entry name" value="MFS general substrate transporter"/>
    <property type="match status" value="1"/>
</dbReference>
<keyword evidence="9" id="KW-1185">Reference proteome</keyword>
<feature type="transmembrane region" description="Helical" evidence="6">
    <location>
        <begin position="357"/>
        <end position="376"/>
    </location>
</feature>
<dbReference type="Gene3D" id="1.20.1720.10">
    <property type="entry name" value="Multidrug resistance protein D"/>
    <property type="match status" value="1"/>
</dbReference>
<dbReference type="GO" id="GO:0022857">
    <property type="term" value="F:transmembrane transporter activity"/>
    <property type="evidence" value="ECO:0007669"/>
    <property type="project" value="InterPro"/>
</dbReference>
<reference evidence="8" key="1">
    <citation type="journal article" date="2023" name="Mol. Phylogenet. Evol.">
        <title>Genome-scale phylogeny and comparative genomics of the fungal order Sordariales.</title>
        <authorList>
            <person name="Hensen N."/>
            <person name="Bonometti L."/>
            <person name="Westerberg I."/>
            <person name="Brannstrom I.O."/>
            <person name="Guillou S."/>
            <person name="Cros-Aarteil S."/>
            <person name="Calhoun S."/>
            <person name="Haridas S."/>
            <person name="Kuo A."/>
            <person name="Mondo S."/>
            <person name="Pangilinan J."/>
            <person name="Riley R."/>
            <person name="LaButti K."/>
            <person name="Andreopoulos B."/>
            <person name="Lipzen A."/>
            <person name="Chen C."/>
            <person name="Yan M."/>
            <person name="Daum C."/>
            <person name="Ng V."/>
            <person name="Clum A."/>
            <person name="Steindorff A."/>
            <person name="Ohm R.A."/>
            <person name="Martin F."/>
            <person name="Silar P."/>
            <person name="Natvig D.O."/>
            <person name="Lalanne C."/>
            <person name="Gautier V."/>
            <person name="Ament-Velasquez S.L."/>
            <person name="Kruys A."/>
            <person name="Hutchinson M.I."/>
            <person name="Powell A.J."/>
            <person name="Barry K."/>
            <person name="Miller A.N."/>
            <person name="Grigoriev I.V."/>
            <person name="Debuchy R."/>
            <person name="Gladieux P."/>
            <person name="Hiltunen Thoren M."/>
            <person name="Johannesson H."/>
        </authorList>
    </citation>
    <scope>NUCLEOTIDE SEQUENCE</scope>
    <source>
        <strain evidence="8">CBS 990.96</strain>
    </source>
</reference>
<dbReference type="PROSITE" id="PS50850">
    <property type="entry name" value="MFS"/>
    <property type="match status" value="1"/>
</dbReference>
<name>A0AAN7BKY3_9PEZI</name>
<proteinExistence type="predicted"/>
<keyword evidence="2" id="KW-0813">Transport</keyword>
<feature type="transmembrane region" description="Helical" evidence="6">
    <location>
        <begin position="186"/>
        <end position="206"/>
    </location>
</feature>
<evidence type="ECO:0000256" key="6">
    <source>
        <dbReference type="SAM" id="Phobius"/>
    </source>
</evidence>
<dbReference type="GO" id="GO:0005886">
    <property type="term" value="C:plasma membrane"/>
    <property type="evidence" value="ECO:0007669"/>
    <property type="project" value="TreeGrafter"/>
</dbReference>
<dbReference type="InterPro" id="IPR011701">
    <property type="entry name" value="MFS"/>
</dbReference>
<dbReference type="Pfam" id="PF07690">
    <property type="entry name" value="MFS_1"/>
    <property type="match status" value="1"/>
</dbReference>
<dbReference type="InterPro" id="IPR036259">
    <property type="entry name" value="MFS_trans_sf"/>
</dbReference>
<sequence length="495" mass="53589">MNSSETPPQPHPPADESPPYTIFDKRQKWFIIIIASTAATFSGFAGNIYFPALPTIANDLDVSPELVNLTVTTYLIFQALAPSLWGPISDAKGRRVAFFCTFLVFLAACIALAEAKNYVTLLVIRCLQSTGSASTIAIGAGVIGDITTRADRGGFMGAFQTGLLVPVAVGPVIGGALAGSSWGWKSIFWFLAIYCGVFLIFLALLLPETLRSIVGNGSKSPSELSVVAKFPLNIYQRTTKIPWQRSSQDTEDDKTKKSINILSPLRILLTKHAAPIIFFCAVYYTVWQMTITTLSTLFTETYSLSATQVGLTFIANGFGSMIGTLTTGKLLDMDYARIKASHDDPGTFPLEKARLRLIPIFSLVQCASIVVFGWTIQHKIHIAVPIVTTFITGWTAVGMQGLITTYLVDIFPDKSAAATASMNLARCLCGAGGISFVMPLVNEIGVGWTFAVCAGVQIVALAGAGVQYKFAGEWRREAERKALEGEKSMEERETR</sequence>
<feature type="transmembrane region" description="Helical" evidence="6">
    <location>
        <begin position="382"/>
        <end position="408"/>
    </location>
</feature>
<evidence type="ECO:0000313" key="9">
    <source>
        <dbReference type="Proteomes" id="UP001301958"/>
    </source>
</evidence>
<feature type="transmembrane region" description="Helical" evidence="6">
    <location>
        <begin position="66"/>
        <end position="84"/>
    </location>
</feature>
<feature type="transmembrane region" description="Helical" evidence="6">
    <location>
        <begin position="447"/>
        <end position="466"/>
    </location>
</feature>
<keyword evidence="4 6" id="KW-1133">Transmembrane helix</keyword>
<dbReference type="Proteomes" id="UP001301958">
    <property type="component" value="Unassembled WGS sequence"/>
</dbReference>
<feature type="transmembrane region" description="Helical" evidence="6">
    <location>
        <begin position="276"/>
        <end position="298"/>
    </location>
</feature>
<dbReference type="AlphaFoldDB" id="A0AAN7BKY3"/>
<feature type="transmembrane region" description="Helical" evidence="6">
    <location>
        <begin position="96"/>
        <end position="113"/>
    </location>
</feature>
<feature type="transmembrane region" description="Helical" evidence="6">
    <location>
        <begin position="119"/>
        <end position="143"/>
    </location>
</feature>
<reference evidence="8" key="2">
    <citation type="submission" date="2023-05" db="EMBL/GenBank/DDBJ databases">
        <authorList>
            <consortium name="Lawrence Berkeley National Laboratory"/>
            <person name="Steindorff A."/>
            <person name="Hensen N."/>
            <person name="Bonometti L."/>
            <person name="Westerberg I."/>
            <person name="Brannstrom I.O."/>
            <person name="Guillou S."/>
            <person name="Cros-Aarteil S."/>
            <person name="Calhoun S."/>
            <person name="Haridas S."/>
            <person name="Kuo A."/>
            <person name="Mondo S."/>
            <person name="Pangilinan J."/>
            <person name="Riley R."/>
            <person name="Labutti K."/>
            <person name="Andreopoulos B."/>
            <person name="Lipzen A."/>
            <person name="Chen C."/>
            <person name="Yanf M."/>
            <person name="Daum C."/>
            <person name="Ng V."/>
            <person name="Clum A."/>
            <person name="Ohm R."/>
            <person name="Martin F."/>
            <person name="Silar P."/>
            <person name="Natvig D."/>
            <person name="Lalanne C."/>
            <person name="Gautier V."/>
            <person name="Ament-Velasquez S.L."/>
            <person name="Kruys A."/>
            <person name="Hutchinson M.I."/>
            <person name="Powell A.J."/>
            <person name="Barry K."/>
            <person name="Miller A.N."/>
            <person name="Grigoriev I.V."/>
            <person name="Debuchy R."/>
            <person name="Gladieux P."/>
            <person name="Thoren M.H."/>
            <person name="Johannesson H."/>
        </authorList>
    </citation>
    <scope>NUCLEOTIDE SEQUENCE</scope>
    <source>
        <strain evidence="8">CBS 990.96</strain>
    </source>
</reference>
<accession>A0AAN7BKY3</accession>
<evidence type="ECO:0000313" key="8">
    <source>
        <dbReference type="EMBL" id="KAK4225192.1"/>
    </source>
</evidence>
<dbReference type="FunFam" id="1.20.1720.10:FF:000009">
    <property type="entry name" value="MFS multidrug transporter"/>
    <property type="match status" value="1"/>
</dbReference>
<feature type="transmembrane region" description="Helical" evidence="6">
    <location>
        <begin position="29"/>
        <end position="50"/>
    </location>
</feature>
<organism evidence="8 9">
    <name type="scientific">Podospora fimiseda</name>
    <dbReference type="NCBI Taxonomy" id="252190"/>
    <lineage>
        <taxon>Eukaryota</taxon>
        <taxon>Fungi</taxon>
        <taxon>Dikarya</taxon>
        <taxon>Ascomycota</taxon>
        <taxon>Pezizomycotina</taxon>
        <taxon>Sordariomycetes</taxon>
        <taxon>Sordariomycetidae</taxon>
        <taxon>Sordariales</taxon>
        <taxon>Podosporaceae</taxon>
        <taxon>Podospora</taxon>
    </lineage>
</organism>
<feature type="transmembrane region" description="Helical" evidence="6">
    <location>
        <begin position="155"/>
        <end position="174"/>
    </location>
</feature>
<feature type="domain" description="Major facilitator superfamily (MFS) profile" evidence="7">
    <location>
        <begin position="31"/>
        <end position="472"/>
    </location>
</feature>
<keyword evidence="5 6" id="KW-0472">Membrane</keyword>
<evidence type="ECO:0000256" key="4">
    <source>
        <dbReference type="ARBA" id="ARBA00022989"/>
    </source>
</evidence>
<evidence type="ECO:0000256" key="5">
    <source>
        <dbReference type="ARBA" id="ARBA00023136"/>
    </source>
</evidence>
<comment type="subcellular location">
    <subcellularLocation>
        <location evidence="1">Membrane</location>
        <topology evidence="1">Multi-pass membrane protein</topology>
    </subcellularLocation>
</comment>
<dbReference type="Gene3D" id="1.20.1250.20">
    <property type="entry name" value="MFS general substrate transporter like domains"/>
    <property type="match status" value="1"/>
</dbReference>